<dbReference type="EMBL" id="JYDW01000469">
    <property type="protein sequence ID" value="KRZ48109.1"/>
    <property type="molecule type" value="Genomic_DNA"/>
</dbReference>
<organism evidence="1 2">
    <name type="scientific">Trichinella nativa</name>
    <dbReference type="NCBI Taxonomy" id="6335"/>
    <lineage>
        <taxon>Eukaryota</taxon>
        <taxon>Metazoa</taxon>
        <taxon>Ecdysozoa</taxon>
        <taxon>Nematoda</taxon>
        <taxon>Enoplea</taxon>
        <taxon>Dorylaimia</taxon>
        <taxon>Trichinellida</taxon>
        <taxon>Trichinellidae</taxon>
        <taxon>Trichinella</taxon>
    </lineage>
</organism>
<name>A0A0V1KLA7_9BILA</name>
<protein>
    <submittedName>
        <fullName evidence="1">Uncharacterized protein</fullName>
    </submittedName>
</protein>
<comment type="caution">
    <text evidence="1">The sequence shown here is derived from an EMBL/GenBank/DDBJ whole genome shotgun (WGS) entry which is preliminary data.</text>
</comment>
<accession>A0A0V1KLA7</accession>
<sequence>MLVTRPRHWQYTQATHPSAKSRPSIVNGANAMTITDRRLETAKQSSREIVESIGRQRIRRGRSRVNTDVMHWRSSKNKEAKRQRAEYVVYFVFFLWIALRFDLSGVDRNKAPDSQRSFMKNGIVQLWDLMVQRCISTSLHSMDVMLMATSATFVNSVSISSCPISRESSLKSYLVCADQLLALWRDMIYQSQAINKKGIPEFPNVEKFLGEPAPLRHEALQ</sequence>
<gene>
    <name evidence="1" type="ORF">T02_9913</name>
</gene>
<evidence type="ECO:0000313" key="1">
    <source>
        <dbReference type="EMBL" id="KRZ48109.1"/>
    </source>
</evidence>
<keyword evidence="2" id="KW-1185">Reference proteome</keyword>
<reference evidence="1 2" key="1">
    <citation type="submission" date="2015-05" db="EMBL/GenBank/DDBJ databases">
        <title>Evolution of Trichinella species and genotypes.</title>
        <authorList>
            <person name="Korhonen P.K."/>
            <person name="Edoardo P."/>
            <person name="Giuseppe L.R."/>
            <person name="Gasser R.B."/>
        </authorList>
    </citation>
    <scope>NUCLEOTIDE SEQUENCE [LARGE SCALE GENOMIC DNA]</scope>
    <source>
        <strain evidence="1">ISS10</strain>
    </source>
</reference>
<evidence type="ECO:0000313" key="2">
    <source>
        <dbReference type="Proteomes" id="UP000054721"/>
    </source>
</evidence>
<dbReference type="AlphaFoldDB" id="A0A0V1KLA7"/>
<proteinExistence type="predicted"/>
<dbReference type="Proteomes" id="UP000054721">
    <property type="component" value="Unassembled WGS sequence"/>
</dbReference>